<organism evidence="1 2">
    <name type="scientific">Stylosanthes scabra</name>
    <dbReference type="NCBI Taxonomy" id="79078"/>
    <lineage>
        <taxon>Eukaryota</taxon>
        <taxon>Viridiplantae</taxon>
        <taxon>Streptophyta</taxon>
        <taxon>Embryophyta</taxon>
        <taxon>Tracheophyta</taxon>
        <taxon>Spermatophyta</taxon>
        <taxon>Magnoliopsida</taxon>
        <taxon>eudicotyledons</taxon>
        <taxon>Gunneridae</taxon>
        <taxon>Pentapetalae</taxon>
        <taxon>rosids</taxon>
        <taxon>fabids</taxon>
        <taxon>Fabales</taxon>
        <taxon>Fabaceae</taxon>
        <taxon>Papilionoideae</taxon>
        <taxon>50 kb inversion clade</taxon>
        <taxon>dalbergioids sensu lato</taxon>
        <taxon>Dalbergieae</taxon>
        <taxon>Pterocarpus clade</taxon>
        <taxon>Stylosanthes</taxon>
    </lineage>
</organism>
<protein>
    <submittedName>
        <fullName evidence="1">Uncharacterized protein</fullName>
    </submittedName>
</protein>
<dbReference type="Proteomes" id="UP001341840">
    <property type="component" value="Unassembled WGS sequence"/>
</dbReference>
<reference evidence="1 2" key="1">
    <citation type="journal article" date="2023" name="Plants (Basel)">
        <title>Bridging the Gap: Combining Genomics and Transcriptomics Approaches to Understand Stylosanthes scabra, an Orphan Legume from the Brazilian Caatinga.</title>
        <authorList>
            <person name="Ferreira-Neto J.R.C."/>
            <person name="da Silva M.D."/>
            <person name="Binneck E."/>
            <person name="de Melo N.F."/>
            <person name="da Silva R.H."/>
            <person name="de Melo A.L.T.M."/>
            <person name="Pandolfi V."/>
            <person name="Bustamante F.O."/>
            <person name="Brasileiro-Vidal A.C."/>
            <person name="Benko-Iseppon A.M."/>
        </authorList>
    </citation>
    <scope>NUCLEOTIDE SEQUENCE [LARGE SCALE GENOMIC DNA]</scope>
    <source>
        <tissue evidence="1">Leaves</tissue>
    </source>
</reference>
<evidence type="ECO:0000313" key="1">
    <source>
        <dbReference type="EMBL" id="MED6188365.1"/>
    </source>
</evidence>
<proteinExistence type="predicted"/>
<dbReference type="EMBL" id="JASCZI010182659">
    <property type="protein sequence ID" value="MED6188365.1"/>
    <property type="molecule type" value="Genomic_DNA"/>
</dbReference>
<comment type="caution">
    <text evidence="1">The sequence shown here is derived from an EMBL/GenBank/DDBJ whole genome shotgun (WGS) entry which is preliminary data.</text>
</comment>
<gene>
    <name evidence="1" type="ORF">PIB30_085282</name>
</gene>
<evidence type="ECO:0000313" key="2">
    <source>
        <dbReference type="Proteomes" id="UP001341840"/>
    </source>
</evidence>
<sequence>GTRIDSVSIRVDSMAAERVFCRDLHLSFFIFLTLSNPKHLFLRLSQFLPLFSNPNLTSLHPLPSFLHQSLKFIWSFSPFLASSSHHFPSPSHRSSPFFPIV</sequence>
<feature type="non-terminal residue" evidence="1">
    <location>
        <position position="1"/>
    </location>
</feature>
<keyword evidence="2" id="KW-1185">Reference proteome</keyword>
<name>A0ABU6WTS7_9FABA</name>
<accession>A0ABU6WTS7</accession>